<dbReference type="PANTHER" id="PTHR30258:SF1">
    <property type="entry name" value="PROTEIN TRANSPORT PROTEIN HOFB HOMOLOG"/>
    <property type="match status" value="1"/>
</dbReference>
<dbReference type="Gene3D" id="3.30.450.90">
    <property type="match status" value="1"/>
</dbReference>
<evidence type="ECO:0000256" key="2">
    <source>
        <dbReference type="ARBA" id="ARBA00022741"/>
    </source>
</evidence>
<dbReference type="PROSITE" id="PS00662">
    <property type="entry name" value="T2SP_E"/>
    <property type="match status" value="1"/>
</dbReference>
<reference evidence="5 7" key="2">
    <citation type="submission" date="2014-07" db="EMBL/GenBank/DDBJ databases">
        <title>Porphyromonadaceae bacterium OUH 334697 = ATCC BAA-2682 = DSM 28341 draft genome.</title>
        <authorList>
            <person name="Sydenham T.V."/>
            <person name="Hasman H."/>
            <person name="Justesen U.S."/>
        </authorList>
    </citation>
    <scope>NUCLEOTIDE SEQUENCE [LARGE SCALE GENOMIC DNA]</scope>
    <source>
        <strain evidence="5 7">OUH 334697</strain>
    </source>
</reference>
<evidence type="ECO:0000259" key="4">
    <source>
        <dbReference type="PROSITE" id="PS00662"/>
    </source>
</evidence>
<dbReference type="EMBL" id="JPIT01000017">
    <property type="protein sequence ID" value="KIO46030.1"/>
    <property type="molecule type" value="Genomic_DNA"/>
</dbReference>
<gene>
    <name evidence="6" type="ORF">BA92_01255</name>
    <name evidence="5" type="ORF">IE90_06150</name>
</gene>
<protein>
    <submittedName>
        <fullName evidence="6">General secretion pathway protein GspE</fullName>
    </submittedName>
</protein>
<dbReference type="CDD" id="cd01129">
    <property type="entry name" value="PulE-GspE-like"/>
    <property type="match status" value="1"/>
</dbReference>
<dbReference type="Proteomes" id="UP000031937">
    <property type="component" value="Unassembled WGS sequence"/>
</dbReference>
<dbReference type="PANTHER" id="PTHR30258">
    <property type="entry name" value="TYPE II SECRETION SYSTEM PROTEIN GSPE-RELATED"/>
    <property type="match status" value="1"/>
</dbReference>
<dbReference type="GO" id="GO:0005886">
    <property type="term" value="C:plasma membrane"/>
    <property type="evidence" value="ECO:0007669"/>
    <property type="project" value="TreeGrafter"/>
</dbReference>
<dbReference type="SMART" id="SM00382">
    <property type="entry name" value="AAA"/>
    <property type="match status" value="1"/>
</dbReference>
<dbReference type="InterPro" id="IPR027417">
    <property type="entry name" value="P-loop_NTPase"/>
</dbReference>
<keyword evidence="8" id="KW-1185">Reference proteome</keyword>
<organism evidence="6 8">
    <name type="scientific">Sanguibacteroides justesenii</name>
    <dbReference type="NCBI Taxonomy" id="1547597"/>
    <lineage>
        <taxon>Bacteria</taxon>
        <taxon>Pseudomonadati</taxon>
        <taxon>Bacteroidota</taxon>
        <taxon>Bacteroidia</taxon>
        <taxon>Bacteroidales</taxon>
        <taxon>Porphyromonadaceae</taxon>
        <taxon>Sanguibacteroides</taxon>
    </lineage>
</organism>
<dbReference type="Proteomes" id="UP000031980">
    <property type="component" value="Unassembled WGS sequence"/>
</dbReference>
<dbReference type="InterPro" id="IPR001482">
    <property type="entry name" value="T2SS/T4SS_dom"/>
</dbReference>
<evidence type="ECO:0000313" key="5">
    <source>
        <dbReference type="EMBL" id="KIO46030.1"/>
    </source>
</evidence>
<evidence type="ECO:0000256" key="1">
    <source>
        <dbReference type="ARBA" id="ARBA00006611"/>
    </source>
</evidence>
<dbReference type="AlphaFoldDB" id="A0A0C3R943"/>
<dbReference type="SUPFAM" id="SSF52540">
    <property type="entry name" value="P-loop containing nucleoside triphosphate hydrolases"/>
    <property type="match status" value="1"/>
</dbReference>
<dbReference type="Gene3D" id="3.40.50.300">
    <property type="entry name" value="P-loop containing nucleotide triphosphate hydrolases"/>
    <property type="match status" value="1"/>
</dbReference>
<dbReference type="GO" id="GO:0016887">
    <property type="term" value="F:ATP hydrolysis activity"/>
    <property type="evidence" value="ECO:0007669"/>
    <property type="project" value="TreeGrafter"/>
</dbReference>
<reference evidence="6 8" key="1">
    <citation type="submission" date="2014-07" db="EMBL/GenBank/DDBJ databases">
        <title>Porphyromonadaceae bacterium OUH 308042 = ATCC BAA-2681 = DSM 28342 draft genome.</title>
        <authorList>
            <person name="Sydenham T.V."/>
            <person name="Hasman H."/>
            <person name="Justensen U.S."/>
        </authorList>
    </citation>
    <scope>NUCLEOTIDE SEQUENCE [LARGE SCALE GENOMIC DNA]</scope>
    <source>
        <strain evidence="6 8">OUH 308042</strain>
    </source>
</reference>
<comment type="similarity">
    <text evidence="1">Belongs to the GSP E family.</text>
</comment>
<dbReference type="Pfam" id="PF00437">
    <property type="entry name" value="T2SSE"/>
    <property type="match status" value="1"/>
</dbReference>
<dbReference type="InterPro" id="IPR003593">
    <property type="entry name" value="AAA+_ATPase"/>
</dbReference>
<evidence type="ECO:0000313" key="7">
    <source>
        <dbReference type="Proteomes" id="UP000031937"/>
    </source>
</evidence>
<comment type="caution">
    <text evidence="6">The sequence shown here is derived from an EMBL/GenBank/DDBJ whole genome shotgun (WGS) entry which is preliminary data.</text>
</comment>
<sequence>MKEIHVSTEMLQLFSAREAWEYQLVPCETKGDTLCCYGESGRDYESVITELEVLTGQKIVVNSLDRELFSRLIKQSYRNEGDAVERERLKRKPASGNSGFLQGLIEEAYREYASDIHLEPDKERCRVRFRLDGKLVERYVIERGNYAALVNQVKILANLDISEKRLPQDGRILYEQGEDKFDVRVSSLPTIHGEKVVMRLLTRHVELLELENLGFSRKQLEDYLVSVRKPHGLVLISGPTGSGKSTTLYATLRLLNEVTNNILTIEDPVEYTLQGINQVQLKEEIGLTFTAALRTFLRQDPDIIMLGEIRDTDTAQMAIRSSLTGHLIFSTIHTNSAWGSVSRLVDMGVHPYLIADTLILCVAQRLVRLLCPCCKQEIEVGAVSGRISTVHRLKSLFKPVGCEQCYYTGYRGRKAIYEVIPVDEELSGAIRREESDIGKYLRERNIRALSDSALELLETGQTSLEEVLTLINS</sequence>
<proteinExistence type="inferred from homology"/>
<dbReference type="GO" id="GO:0005524">
    <property type="term" value="F:ATP binding"/>
    <property type="evidence" value="ECO:0007669"/>
    <property type="project" value="UniProtKB-KW"/>
</dbReference>
<name>A0A0C3R943_9PORP</name>
<dbReference type="RefSeq" id="WP_041502999.1">
    <property type="nucleotide sequence ID" value="NZ_JPIT01000017.1"/>
</dbReference>
<evidence type="ECO:0000256" key="3">
    <source>
        <dbReference type="ARBA" id="ARBA00022840"/>
    </source>
</evidence>
<dbReference type="OrthoDB" id="9808272at2"/>
<dbReference type="EMBL" id="JPIU01000024">
    <property type="protein sequence ID" value="KIO47105.1"/>
    <property type="molecule type" value="Genomic_DNA"/>
</dbReference>
<accession>A0A0C3R943</accession>
<evidence type="ECO:0000313" key="8">
    <source>
        <dbReference type="Proteomes" id="UP000031980"/>
    </source>
</evidence>
<evidence type="ECO:0000313" key="6">
    <source>
        <dbReference type="EMBL" id="KIO47105.1"/>
    </source>
</evidence>
<keyword evidence="2" id="KW-0547">Nucleotide-binding</keyword>
<feature type="domain" description="Bacterial type II secretion system protein E" evidence="4">
    <location>
        <begin position="297"/>
        <end position="311"/>
    </location>
</feature>
<keyword evidence="3" id="KW-0067">ATP-binding</keyword>